<dbReference type="AlphaFoldDB" id="A0AAJ0H4A0"/>
<dbReference type="Proteomes" id="UP001273166">
    <property type="component" value="Unassembled WGS sequence"/>
</dbReference>
<sequence length="390" mass="43573">MPPTPTSEIQNISTMSPPKYSSMESQPQKPCAISNLMSPPEPAPLDSYTPAGTSSEKADATERRVLHQPLSPPVSPCSRAANTIGPVVRPDSGSKDPILYPATEPPASAPTGPLFMPVSAVDFKTRTERLVDEHIASRPASLFREASPPKREDYELALYFKSNCLRMFQANPQQWLRQERGLLEADRKHRAPSSRPIKLPRILPASKPKPAALGPQTTKARANRVQKPDAPKARAQKPRAPAPVAIHAGSPEPRVRTVAPSREDKDFMALEDLSPPLSSLANAPKKLRVCWKENVNPLDLSNDPHRHLLHPDELTLASNLRLDCATYLTCKRRIFLRRLEFARDGQEFRKTHAQKACKVDVNKASRLWQAYDEVGWLDIEWIRPYMNRAI</sequence>
<feature type="domain" description="SWIRM" evidence="2">
    <location>
        <begin position="289"/>
        <end position="388"/>
    </location>
</feature>
<dbReference type="GeneID" id="87883149"/>
<name>A0AAJ0H4A0_9PEZI</name>
<reference evidence="3" key="1">
    <citation type="journal article" date="2023" name="Mol. Phylogenet. Evol.">
        <title>Genome-scale phylogeny and comparative genomics of the fungal order Sordariales.</title>
        <authorList>
            <person name="Hensen N."/>
            <person name="Bonometti L."/>
            <person name="Westerberg I."/>
            <person name="Brannstrom I.O."/>
            <person name="Guillou S."/>
            <person name="Cros-Aarteil S."/>
            <person name="Calhoun S."/>
            <person name="Haridas S."/>
            <person name="Kuo A."/>
            <person name="Mondo S."/>
            <person name="Pangilinan J."/>
            <person name="Riley R."/>
            <person name="LaButti K."/>
            <person name="Andreopoulos B."/>
            <person name="Lipzen A."/>
            <person name="Chen C."/>
            <person name="Yan M."/>
            <person name="Daum C."/>
            <person name="Ng V."/>
            <person name="Clum A."/>
            <person name="Steindorff A."/>
            <person name="Ohm R.A."/>
            <person name="Martin F."/>
            <person name="Silar P."/>
            <person name="Natvig D.O."/>
            <person name="Lalanne C."/>
            <person name="Gautier V."/>
            <person name="Ament-Velasquez S.L."/>
            <person name="Kruys A."/>
            <person name="Hutchinson M.I."/>
            <person name="Powell A.J."/>
            <person name="Barry K."/>
            <person name="Miller A.N."/>
            <person name="Grigoriev I.V."/>
            <person name="Debuchy R."/>
            <person name="Gladieux P."/>
            <person name="Hiltunen Thoren M."/>
            <person name="Johannesson H."/>
        </authorList>
    </citation>
    <scope>NUCLEOTIDE SEQUENCE</scope>
    <source>
        <strain evidence="3">CBS 333.67</strain>
    </source>
</reference>
<dbReference type="InterPro" id="IPR009057">
    <property type="entry name" value="Homeodomain-like_sf"/>
</dbReference>
<dbReference type="Pfam" id="PF04433">
    <property type="entry name" value="SWIRM"/>
    <property type="match status" value="1"/>
</dbReference>
<dbReference type="FunFam" id="1.10.10.10:FF:000087">
    <property type="entry name" value="Transcriptional adapter 2"/>
    <property type="match status" value="1"/>
</dbReference>
<dbReference type="EMBL" id="JAUDZG010000001">
    <property type="protein sequence ID" value="KAK3311558.1"/>
    <property type="molecule type" value="Genomic_DNA"/>
</dbReference>
<reference evidence="3" key="2">
    <citation type="submission" date="2023-06" db="EMBL/GenBank/DDBJ databases">
        <authorList>
            <consortium name="Lawrence Berkeley National Laboratory"/>
            <person name="Mondo S.J."/>
            <person name="Hensen N."/>
            <person name="Bonometti L."/>
            <person name="Westerberg I."/>
            <person name="Brannstrom I.O."/>
            <person name="Guillou S."/>
            <person name="Cros-Aarteil S."/>
            <person name="Calhoun S."/>
            <person name="Haridas S."/>
            <person name="Kuo A."/>
            <person name="Pangilinan J."/>
            <person name="Riley R."/>
            <person name="Labutti K."/>
            <person name="Andreopoulos B."/>
            <person name="Lipzen A."/>
            <person name="Chen C."/>
            <person name="Yanf M."/>
            <person name="Daum C."/>
            <person name="Ng V."/>
            <person name="Clum A."/>
            <person name="Steindorff A."/>
            <person name="Ohm R."/>
            <person name="Martin F."/>
            <person name="Silar P."/>
            <person name="Natvig D."/>
            <person name="Lalanne C."/>
            <person name="Gautier V."/>
            <person name="Ament-Velasquez S.L."/>
            <person name="Kruys A."/>
            <person name="Hutchinson M.I."/>
            <person name="Powell A.J."/>
            <person name="Barry K."/>
            <person name="Miller A.N."/>
            <person name="Grigoriev I.V."/>
            <person name="Debuchy R."/>
            <person name="Gladieux P."/>
            <person name="Thoren M.H."/>
            <person name="Johannesson H."/>
        </authorList>
    </citation>
    <scope>NUCLEOTIDE SEQUENCE</scope>
    <source>
        <strain evidence="3">CBS 333.67</strain>
    </source>
</reference>
<accession>A0AAJ0H4A0</accession>
<evidence type="ECO:0000259" key="2">
    <source>
        <dbReference type="PROSITE" id="PS50934"/>
    </source>
</evidence>
<dbReference type="InterPro" id="IPR036388">
    <property type="entry name" value="WH-like_DNA-bd_sf"/>
</dbReference>
<evidence type="ECO:0000313" key="3">
    <source>
        <dbReference type="EMBL" id="KAK3311558.1"/>
    </source>
</evidence>
<dbReference type="InterPro" id="IPR007526">
    <property type="entry name" value="SWIRM"/>
</dbReference>
<gene>
    <name evidence="3" type="ORF">B0T15DRAFT_386364</name>
</gene>
<feature type="region of interest" description="Disordered" evidence="1">
    <location>
        <begin position="1"/>
        <end position="113"/>
    </location>
</feature>
<proteinExistence type="predicted"/>
<feature type="compositionally biased region" description="Polar residues" evidence="1">
    <location>
        <begin position="1"/>
        <end position="16"/>
    </location>
</feature>
<organism evidence="3 4">
    <name type="scientific">Chaetomium strumarium</name>
    <dbReference type="NCBI Taxonomy" id="1170767"/>
    <lineage>
        <taxon>Eukaryota</taxon>
        <taxon>Fungi</taxon>
        <taxon>Dikarya</taxon>
        <taxon>Ascomycota</taxon>
        <taxon>Pezizomycotina</taxon>
        <taxon>Sordariomycetes</taxon>
        <taxon>Sordariomycetidae</taxon>
        <taxon>Sordariales</taxon>
        <taxon>Chaetomiaceae</taxon>
        <taxon>Chaetomium</taxon>
    </lineage>
</organism>
<comment type="caution">
    <text evidence="3">The sequence shown here is derived from an EMBL/GenBank/DDBJ whole genome shotgun (WGS) entry which is preliminary data.</text>
</comment>
<protein>
    <recommendedName>
        <fullName evidence="2">SWIRM domain-containing protein</fullName>
    </recommendedName>
</protein>
<dbReference type="Gene3D" id="1.10.10.10">
    <property type="entry name" value="Winged helix-like DNA-binding domain superfamily/Winged helix DNA-binding domain"/>
    <property type="match status" value="1"/>
</dbReference>
<dbReference type="SUPFAM" id="SSF46689">
    <property type="entry name" value="Homeodomain-like"/>
    <property type="match status" value="1"/>
</dbReference>
<dbReference type="RefSeq" id="XP_062727338.1">
    <property type="nucleotide sequence ID" value="XM_062864320.1"/>
</dbReference>
<keyword evidence="4" id="KW-1185">Reference proteome</keyword>
<dbReference type="PROSITE" id="PS50934">
    <property type="entry name" value="SWIRM"/>
    <property type="match status" value="1"/>
</dbReference>
<feature type="region of interest" description="Disordered" evidence="1">
    <location>
        <begin position="186"/>
        <end position="248"/>
    </location>
</feature>
<evidence type="ECO:0000256" key="1">
    <source>
        <dbReference type="SAM" id="MobiDB-lite"/>
    </source>
</evidence>
<feature type="compositionally biased region" description="Basic and acidic residues" evidence="1">
    <location>
        <begin position="56"/>
        <end position="65"/>
    </location>
</feature>
<dbReference type="GO" id="GO:0010468">
    <property type="term" value="P:regulation of gene expression"/>
    <property type="evidence" value="ECO:0007669"/>
    <property type="project" value="UniProtKB-ARBA"/>
</dbReference>
<evidence type="ECO:0000313" key="4">
    <source>
        <dbReference type="Proteomes" id="UP001273166"/>
    </source>
</evidence>